<dbReference type="Proteomes" id="UP000672657">
    <property type="component" value="Unassembled WGS sequence"/>
</dbReference>
<dbReference type="SUPFAM" id="SSF88713">
    <property type="entry name" value="Glycoside hydrolase/deacetylase"/>
    <property type="match status" value="1"/>
</dbReference>
<name>A0ABM8TKT3_9BURK</name>
<protein>
    <recommendedName>
        <fullName evidence="1">NodB homology domain-containing protein</fullName>
    </recommendedName>
</protein>
<feature type="domain" description="NodB homology" evidence="1">
    <location>
        <begin position="89"/>
        <end position="199"/>
    </location>
</feature>
<dbReference type="EMBL" id="CAJPVI010000025">
    <property type="protein sequence ID" value="CAG2151711.1"/>
    <property type="molecule type" value="Genomic_DNA"/>
</dbReference>
<dbReference type="Gene3D" id="3.20.20.370">
    <property type="entry name" value="Glycoside hydrolase/deacetylase"/>
    <property type="match status" value="1"/>
</dbReference>
<dbReference type="InterPro" id="IPR011330">
    <property type="entry name" value="Glyco_hydro/deAcase_b/a-brl"/>
</dbReference>
<reference evidence="2 3" key="1">
    <citation type="submission" date="2021-03" db="EMBL/GenBank/DDBJ databases">
        <authorList>
            <person name="Peeters C."/>
        </authorList>
    </citation>
    <scope>NUCLEOTIDE SEQUENCE [LARGE SCALE GENOMIC DNA]</scope>
    <source>
        <strain evidence="2 3">LMG 26411</strain>
    </source>
</reference>
<evidence type="ECO:0000313" key="3">
    <source>
        <dbReference type="Proteomes" id="UP000672657"/>
    </source>
</evidence>
<dbReference type="Pfam" id="PF01522">
    <property type="entry name" value="Polysacc_deac_1"/>
    <property type="match status" value="1"/>
</dbReference>
<dbReference type="InterPro" id="IPR002509">
    <property type="entry name" value="NODB_dom"/>
</dbReference>
<gene>
    <name evidence="2" type="ORF">LMG26411_04002</name>
</gene>
<proteinExistence type="predicted"/>
<accession>A0ABM8TKT3</accession>
<comment type="caution">
    <text evidence="2">The sequence shown here is derived from an EMBL/GenBank/DDBJ whole genome shotgun (WGS) entry which is preliminary data.</text>
</comment>
<dbReference type="PANTHER" id="PTHR43123:SF4">
    <property type="entry name" value="POLYSACCHARIDE DEACETYLASE"/>
    <property type="match status" value="1"/>
</dbReference>
<dbReference type="PANTHER" id="PTHR43123">
    <property type="entry name" value="POLYSACCHARIDE DEACETYLASE-RELATED"/>
    <property type="match status" value="1"/>
</dbReference>
<evidence type="ECO:0000313" key="2">
    <source>
        <dbReference type="EMBL" id="CAG2151711.1"/>
    </source>
</evidence>
<dbReference type="RefSeq" id="WP_211955005.1">
    <property type="nucleotide sequence ID" value="NZ_CAJPVI010000025.1"/>
</dbReference>
<organism evidence="2 3">
    <name type="scientific">Cupriavidus numazuensis</name>
    <dbReference type="NCBI Taxonomy" id="221992"/>
    <lineage>
        <taxon>Bacteria</taxon>
        <taxon>Pseudomonadati</taxon>
        <taxon>Pseudomonadota</taxon>
        <taxon>Betaproteobacteria</taxon>
        <taxon>Burkholderiales</taxon>
        <taxon>Burkholderiaceae</taxon>
        <taxon>Cupriavidus</taxon>
    </lineage>
</organism>
<keyword evidence="3" id="KW-1185">Reference proteome</keyword>
<sequence length="322" mass="36423">MSLDVNTLQYPKRDSDIEHDRYAWSRLAERRPVAWPGGKHLAVWVNVSLQWLPLHAGDDLADATAHPAILSPDLRHYTLRDYGNRIGIYRLLQAFDRYGVRPTFACNARLAQQYPALMQEIVARGSEIIGHSWHMDMPRPEGPDQAVGLPEDSDERAQTAASLNALRRVSGRDIRGWFGPGHLQSAHTPELLRAQGIDYFCDGGNEDMPYRFHTRLGDLWSMPLSSEQEDRFVLMENFHAEGAWLRQFADTCDLLLDEAREQGGRILSLSLHPWVLGQSHRIRYLEAALEYVMSREGVWSAGAGEIVRAFAAQQRGTDEAAP</sequence>
<evidence type="ECO:0000259" key="1">
    <source>
        <dbReference type="Pfam" id="PF01522"/>
    </source>
</evidence>